<dbReference type="AlphaFoldDB" id="A0A1W1HDY8"/>
<dbReference type="STRING" id="1246637.MTBBW1_2380031"/>
<keyword evidence="1" id="KW-0472">Membrane</keyword>
<accession>A0A1W1HDY8</accession>
<evidence type="ECO:0000313" key="3">
    <source>
        <dbReference type="Proteomes" id="UP000191931"/>
    </source>
</evidence>
<sequence length="83" mass="9538">MKVGNRGWYELMKRTVWGFLANTLTGKKRHTNKEARAMAQKRGAAMVVLALIIAILMEYACLHRLSDGVFVIESPVQFYEFFN</sequence>
<organism evidence="2 3">
    <name type="scientific">Desulfamplus magnetovallimortis</name>
    <dbReference type="NCBI Taxonomy" id="1246637"/>
    <lineage>
        <taxon>Bacteria</taxon>
        <taxon>Pseudomonadati</taxon>
        <taxon>Thermodesulfobacteriota</taxon>
        <taxon>Desulfobacteria</taxon>
        <taxon>Desulfobacterales</taxon>
        <taxon>Desulfobacteraceae</taxon>
        <taxon>Desulfamplus</taxon>
    </lineage>
</organism>
<reference evidence="2 3" key="1">
    <citation type="submission" date="2017-03" db="EMBL/GenBank/DDBJ databases">
        <authorList>
            <person name="Afonso C.L."/>
            <person name="Miller P.J."/>
            <person name="Scott M.A."/>
            <person name="Spackman E."/>
            <person name="Goraichik I."/>
            <person name="Dimitrov K.M."/>
            <person name="Suarez D.L."/>
            <person name="Swayne D.E."/>
        </authorList>
    </citation>
    <scope>NUCLEOTIDE SEQUENCE [LARGE SCALE GENOMIC DNA]</scope>
    <source>
        <strain evidence="2">PRJEB14757</strain>
    </source>
</reference>
<keyword evidence="3" id="KW-1185">Reference proteome</keyword>
<protein>
    <submittedName>
        <fullName evidence="2">Uncharacterized protein</fullName>
    </submittedName>
</protein>
<dbReference type="EMBL" id="FWEV01000155">
    <property type="protein sequence ID" value="SLM30707.1"/>
    <property type="molecule type" value="Genomic_DNA"/>
</dbReference>
<keyword evidence="1" id="KW-0812">Transmembrane</keyword>
<keyword evidence="1" id="KW-1133">Transmembrane helix</keyword>
<gene>
    <name evidence="2" type="ORF">MTBBW1_2380031</name>
</gene>
<name>A0A1W1HDY8_9BACT</name>
<feature type="transmembrane region" description="Helical" evidence="1">
    <location>
        <begin position="43"/>
        <end position="60"/>
    </location>
</feature>
<proteinExistence type="predicted"/>
<evidence type="ECO:0000313" key="2">
    <source>
        <dbReference type="EMBL" id="SLM30707.1"/>
    </source>
</evidence>
<evidence type="ECO:0000256" key="1">
    <source>
        <dbReference type="SAM" id="Phobius"/>
    </source>
</evidence>
<dbReference type="Proteomes" id="UP000191931">
    <property type="component" value="Unassembled WGS sequence"/>
</dbReference>